<proteinExistence type="predicted"/>
<dbReference type="OrthoDB" id="5846878at2759"/>
<gene>
    <name evidence="1" type="ORF">CJOHNSTONI_LOCUS1375</name>
</gene>
<keyword evidence="2" id="KW-1185">Reference proteome</keyword>
<dbReference type="AlphaFoldDB" id="A0A8J2LQ16"/>
<dbReference type="EMBL" id="CAKAEH010000422">
    <property type="protein sequence ID" value="CAG9530936.1"/>
    <property type="molecule type" value="Genomic_DNA"/>
</dbReference>
<protein>
    <submittedName>
        <fullName evidence="1">Uncharacterized protein</fullName>
    </submittedName>
</protein>
<evidence type="ECO:0000313" key="1">
    <source>
        <dbReference type="EMBL" id="CAG9530936.1"/>
    </source>
</evidence>
<name>A0A8J2LQ16_9BILA</name>
<reference evidence="1" key="1">
    <citation type="submission" date="2021-09" db="EMBL/GenBank/DDBJ databases">
        <authorList>
            <consortium name="Pathogen Informatics"/>
        </authorList>
    </citation>
    <scope>NUCLEOTIDE SEQUENCE</scope>
</reference>
<accession>A0A8J2LQ16</accession>
<organism evidence="1 2">
    <name type="scientific">Cercopithifilaria johnstoni</name>
    <dbReference type="NCBI Taxonomy" id="2874296"/>
    <lineage>
        <taxon>Eukaryota</taxon>
        <taxon>Metazoa</taxon>
        <taxon>Ecdysozoa</taxon>
        <taxon>Nematoda</taxon>
        <taxon>Chromadorea</taxon>
        <taxon>Rhabditida</taxon>
        <taxon>Spirurina</taxon>
        <taxon>Spiruromorpha</taxon>
        <taxon>Filarioidea</taxon>
        <taxon>Onchocercidae</taxon>
        <taxon>Cercopithifilaria</taxon>
    </lineage>
</organism>
<comment type="caution">
    <text evidence="1">The sequence shown here is derived from an EMBL/GenBank/DDBJ whole genome shotgun (WGS) entry which is preliminary data.</text>
</comment>
<dbReference type="Proteomes" id="UP000746747">
    <property type="component" value="Unassembled WGS sequence"/>
</dbReference>
<sequence>MVEISTKKPPKSSYLNVDKKSISIDLALERSFRKKVLKDLKLLALSQEDFVERCIDDVNGSNPMFISTSTCADTSVLGQKEKECNGPITYPTSCRFCGGMLRAIDKHREDQKLTLQCRHRKCMKFNGLTADEQAKQLLSKMAKPRAPQIDYGWYLSDPVRHSYRIFASSGDSSDLEVDRSNVDVRPIIQDGNVMLRVFGQTRLVRLL</sequence>
<evidence type="ECO:0000313" key="2">
    <source>
        <dbReference type="Proteomes" id="UP000746747"/>
    </source>
</evidence>